<feature type="signal peptide" evidence="1">
    <location>
        <begin position="1"/>
        <end position="22"/>
    </location>
</feature>
<protein>
    <submittedName>
        <fullName evidence="2">Uncharacterized protein</fullName>
    </submittedName>
</protein>
<evidence type="ECO:0000313" key="2">
    <source>
        <dbReference type="EMBL" id="KFA93799.1"/>
    </source>
</evidence>
<dbReference type="EMBL" id="JPMI01000038">
    <property type="protein sequence ID" value="KFA93799.1"/>
    <property type="molecule type" value="Genomic_DNA"/>
</dbReference>
<dbReference type="RefSeq" id="WP_043391136.1">
    <property type="nucleotide sequence ID" value="NZ_JPMI01000038.1"/>
</dbReference>
<organism evidence="2 3">
    <name type="scientific">Archangium violaceum Cb vi76</name>
    <dbReference type="NCBI Taxonomy" id="1406225"/>
    <lineage>
        <taxon>Bacteria</taxon>
        <taxon>Pseudomonadati</taxon>
        <taxon>Myxococcota</taxon>
        <taxon>Myxococcia</taxon>
        <taxon>Myxococcales</taxon>
        <taxon>Cystobacterineae</taxon>
        <taxon>Archangiaceae</taxon>
        <taxon>Archangium</taxon>
    </lineage>
</organism>
<gene>
    <name evidence="2" type="ORF">Q664_06930</name>
</gene>
<keyword evidence="1" id="KW-0732">Signal</keyword>
<feature type="chain" id="PRO_5001781799" evidence="1">
    <location>
        <begin position="23"/>
        <end position="384"/>
    </location>
</feature>
<dbReference type="Proteomes" id="UP000028547">
    <property type="component" value="Unassembled WGS sequence"/>
</dbReference>
<reference evidence="2 3" key="1">
    <citation type="submission" date="2014-07" db="EMBL/GenBank/DDBJ databases">
        <title>Draft Genome Sequence of Gephyronic Acid Producer, Cystobacter violaceus Strain Cb vi76.</title>
        <authorList>
            <person name="Stevens D.C."/>
            <person name="Young J."/>
            <person name="Carmichael R."/>
            <person name="Tan J."/>
            <person name="Taylor R.E."/>
        </authorList>
    </citation>
    <scope>NUCLEOTIDE SEQUENCE [LARGE SCALE GENOMIC DNA]</scope>
    <source>
        <strain evidence="2 3">Cb vi76</strain>
    </source>
</reference>
<name>A0A084SZB4_9BACT</name>
<dbReference type="AlphaFoldDB" id="A0A084SZB4"/>
<comment type="caution">
    <text evidence="2">The sequence shown here is derived from an EMBL/GenBank/DDBJ whole genome shotgun (WGS) entry which is preliminary data.</text>
</comment>
<evidence type="ECO:0000313" key="3">
    <source>
        <dbReference type="Proteomes" id="UP000028547"/>
    </source>
</evidence>
<evidence type="ECO:0000256" key="1">
    <source>
        <dbReference type="SAM" id="SignalP"/>
    </source>
</evidence>
<proteinExistence type="predicted"/>
<sequence length="384" mass="41826">MFKTVFRAAALMAVVVPTLAAAQDYQDPTGSTYVMEQKYPAATYPSSYVMNDTVSWDTSIVPFSAARSYTAPEQDTVVNDESRILNAPVYFDFSDGLRDVDYLQKVIPEANTQFVPIPTQTQPTTQTAQVFEKSYNRDEKFGNNIFGGGYYVNAYVKATTATSSAPKKVEALGEGYVYGKAFNLEKEIVRGRAYISGQQGGSNTGTAALYAMGQQIWSANLTYTFAPTPINWSRTFFSVSKTFMIGPVPVTVKASLSGGVRLSVTGEVTPTVARLTVNAGGFANVSASAGINIVIASFGVSCDLRLVNVNLPTTGELFWPLCTLNWKLKSDLQLNYLAGTLQGFVKVKILFFKKTWKVTIASWPGFTKNFSLLNIYGSLNLGIC</sequence>
<accession>A0A084SZB4</accession>